<dbReference type="Proteomes" id="UP000239711">
    <property type="component" value="Unassembled WGS sequence"/>
</dbReference>
<protein>
    <submittedName>
        <fullName evidence="7">RNA polymerase sigma-70 factor</fullName>
    </submittedName>
</protein>
<evidence type="ECO:0000256" key="3">
    <source>
        <dbReference type="ARBA" id="ARBA00023082"/>
    </source>
</evidence>
<dbReference type="InterPro" id="IPR039425">
    <property type="entry name" value="RNA_pol_sigma-70-like"/>
</dbReference>
<evidence type="ECO:0000259" key="6">
    <source>
        <dbReference type="Pfam" id="PF08281"/>
    </source>
</evidence>
<dbReference type="InterPro" id="IPR036388">
    <property type="entry name" value="WH-like_DNA-bd_sf"/>
</dbReference>
<dbReference type="OrthoDB" id="655312at2"/>
<dbReference type="AlphaFoldDB" id="A0A2S9J4R3"/>
<organism evidence="7 8">
    <name type="scientific">Sphingobacterium haloxyli</name>
    <dbReference type="NCBI Taxonomy" id="2100533"/>
    <lineage>
        <taxon>Bacteria</taxon>
        <taxon>Pseudomonadati</taxon>
        <taxon>Bacteroidota</taxon>
        <taxon>Sphingobacteriia</taxon>
        <taxon>Sphingobacteriales</taxon>
        <taxon>Sphingobacteriaceae</taxon>
        <taxon>Sphingobacterium</taxon>
    </lineage>
</organism>
<evidence type="ECO:0000313" key="8">
    <source>
        <dbReference type="Proteomes" id="UP000239711"/>
    </source>
</evidence>
<comment type="caution">
    <text evidence="7">The sequence shown here is derived from an EMBL/GenBank/DDBJ whole genome shotgun (WGS) entry which is preliminary data.</text>
</comment>
<dbReference type="CDD" id="cd06171">
    <property type="entry name" value="Sigma70_r4"/>
    <property type="match status" value="1"/>
</dbReference>
<dbReference type="Gene3D" id="1.10.1740.10">
    <property type="match status" value="1"/>
</dbReference>
<evidence type="ECO:0000256" key="1">
    <source>
        <dbReference type="ARBA" id="ARBA00010641"/>
    </source>
</evidence>
<dbReference type="Gene3D" id="1.10.10.10">
    <property type="entry name" value="Winged helix-like DNA-binding domain superfamily/Winged helix DNA-binding domain"/>
    <property type="match status" value="1"/>
</dbReference>
<dbReference type="InterPro" id="IPR013325">
    <property type="entry name" value="RNA_pol_sigma_r2"/>
</dbReference>
<proteinExistence type="inferred from homology"/>
<keyword evidence="4" id="KW-0804">Transcription</keyword>
<dbReference type="RefSeq" id="WP_105716370.1">
    <property type="nucleotide sequence ID" value="NZ_PVBQ01000005.1"/>
</dbReference>
<feature type="domain" description="RNA polymerase sigma-70 region 2" evidence="5">
    <location>
        <begin position="28"/>
        <end position="94"/>
    </location>
</feature>
<keyword evidence="3" id="KW-0731">Sigma factor</keyword>
<dbReference type="GO" id="GO:0016987">
    <property type="term" value="F:sigma factor activity"/>
    <property type="evidence" value="ECO:0007669"/>
    <property type="project" value="UniProtKB-KW"/>
</dbReference>
<dbReference type="NCBIfam" id="TIGR02937">
    <property type="entry name" value="sigma70-ECF"/>
    <property type="match status" value="1"/>
</dbReference>
<dbReference type="Pfam" id="PF08281">
    <property type="entry name" value="Sigma70_r4_2"/>
    <property type="match status" value="1"/>
</dbReference>
<evidence type="ECO:0000256" key="4">
    <source>
        <dbReference type="ARBA" id="ARBA00023163"/>
    </source>
</evidence>
<reference evidence="7 8" key="1">
    <citation type="submission" date="2018-02" db="EMBL/GenBank/DDBJ databases">
        <title>The draft genome of Sphingobacterium sp. 5JN-11.</title>
        <authorList>
            <person name="Liu L."/>
            <person name="Li L."/>
            <person name="Liang L."/>
            <person name="Zhang X."/>
            <person name="Wang T."/>
        </authorList>
    </citation>
    <scope>NUCLEOTIDE SEQUENCE [LARGE SCALE GENOMIC DNA]</scope>
    <source>
        <strain evidence="7 8">5JN-11</strain>
    </source>
</reference>
<dbReference type="GO" id="GO:0003677">
    <property type="term" value="F:DNA binding"/>
    <property type="evidence" value="ECO:0007669"/>
    <property type="project" value="InterPro"/>
</dbReference>
<dbReference type="InterPro" id="IPR014284">
    <property type="entry name" value="RNA_pol_sigma-70_dom"/>
</dbReference>
<keyword evidence="2" id="KW-0805">Transcription regulation</keyword>
<evidence type="ECO:0000259" key="5">
    <source>
        <dbReference type="Pfam" id="PF04542"/>
    </source>
</evidence>
<accession>A0A2S9J4R3</accession>
<evidence type="ECO:0000256" key="2">
    <source>
        <dbReference type="ARBA" id="ARBA00023015"/>
    </source>
</evidence>
<evidence type="ECO:0000313" key="7">
    <source>
        <dbReference type="EMBL" id="PRD47742.1"/>
    </source>
</evidence>
<dbReference type="InterPro" id="IPR013324">
    <property type="entry name" value="RNA_pol_sigma_r3/r4-like"/>
</dbReference>
<dbReference type="SUPFAM" id="SSF88659">
    <property type="entry name" value="Sigma3 and sigma4 domains of RNA polymerase sigma factors"/>
    <property type="match status" value="1"/>
</dbReference>
<dbReference type="InterPro" id="IPR013249">
    <property type="entry name" value="RNA_pol_sigma70_r4_t2"/>
</dbReference>
<comment type="similarity">
    <text evidence="1">Belongs to the sigma-70 factor family. ECF subfamily.</text>
</comment>
<dbReference type="SUPFAM" id="SSF88946">
    <property type="entry name" value="Sigma2 domain of RNA polymerase sigma factors"/>
    <property type="match status" value="1"/>
</dbReference>
<feature type="domain" description="RNA polymerase sigma factor 70 region 4 type 2" evidence="6">
    <location>
        <begin position="123"/>
        <end position="170"/>
    </location>
</feature>
<dbReference type="InterPro" id="IPR007627">
    <property type="entry name" value="RNA_pol_sigma70_r2"/>
</dbReference>
<keyword evidence="8" id="KW-1185">Reference proteome</keyword>
<dbReference type="EMBL" id="PVBQ01000005">
    <property type="protein sequence ID" value="PRD47742.1"/>
    <property type="molecule type" value="Genomic_DNA"/>
</dbReference>
<dbReference type="PANTHER" id="PTHR43133:SF46">
    <property type="entry name" value="RNA POLYMERASE SIGMA-70 FACTOR ECF SUBFAMILY"/>
    <property type="match status" value="1"/>
</dbReference>
<name>A0A2S9J4R3_9SPHI</name>
<dbReference type="GO" id="GO:0006352">
    <property type="term" value="P:DNA-templated transcription initiation"/>
    <property type="evidence" value="ECO:0007669"/>
    <property type="project" value="InterPro"/>
</dbReference>
<gene>
    <name evidence="7" type="ORF">C5745_07430</name>
</gene>
<dbReference type="Pfam" id="PF04542">
    <property type="entry name" value="Sigma70_r2"/>
    <property type="match status" value="1"/>
</dbReference>
<sequence>MVEKNVIDEKELLLRLQQGDRMAFEKIYHIYAPRLAVKLSQLVKSEEISQDLLQDIFMKIWQMRREVDVERSFGALLYTMAANLSNNAFRTAVREQNRRMYAYPQQSYTHIEENIQYEETNKLLEEALSTLSDRQREVYILHKLEGKSYKEIADLLQISHSAINQHLQLANKYIRAFMQSRLPHLLMLLAPVLVDNY</sequence>
<dbReference type="PANTHER" id="PTHR43133">
    <property type="entry name" value="RNA POLYMERASE ECF-TYPE SIGMA FACTO"/>
    <property type="match status" value="1"/>
</dbReference>